<dbReference type="PANTHER" id="PTHR30429">
    <property type="entry name" value="D-METHIONINE-BINDING LIPOPROTEIN METQ"/>
    <property type="match status" value="1"/>
</dbReference>
<dbReference type="GO" id="GO:0016020">
    <property type="term" value="C:membrane"/>
    <property type="evidence" value="ECO:0007669"/>
    <property type="project" value="UniProtKB-SubCell"/>
</dbReference>
<keyword evidence="4" id="KW-0564">Palmitate</keyword>
<dbReference type="InterPro" id="IPR004872">
    <property type="entry name" value="Lipoprotein_NlpA"/>
</dbReference>
<feature type="lipid moiety-binding region" description="S-diacylglycerol cysteine" evidence="7">
    <location>
        <position position="21"/>
    </location>
</feature>
<feature type="region of interest" description="Disordered" evidence="8">
    <location>
        <begin position="25"/>
        <end position="57"/>
    </location>
</feature>
<keyword evidence="2 9" id="KW-0732">Signal</keyword>
<dbReference type="Pfam" id="PF03180">
    <property type="entry name" value="Lipoprotein_9"/>
    <property type="match status" value="1"/>
</dbReference>
<keyword evidence="11" id="KW-1185">Reference proteome</keyword>
<feature type="compositionally biased region" description="Low complexity" evidence="8">
    <location>
        <begin position="37"/>
        <end position="56"/>
    </location>
</feature>
<dbReference type="RefSeq" id="WP_132087796.1">
    <property type="nucleotide sequence ID" value="NZ_JANKAQ010000002.1"/>
</dbReference>
<keyword evidence="5 6" id="KW-0449">Lipoprotein</keyword>
<evidence type="ECO:0000313" key="11">
    <source>
        <dbReference type="Proteomes" id="UP000295711"/>
    </source>
</evidence>
<evidence type="ECO:0000256" key="6">
    <source>
        <dbReference type="PIRNR" id="PIRNR002854"/>
    </source>
</evidence>
<evidence type="ECO:0000256" key="7">
    <source>
        <dbReference type="PIRSR" id="PIRSR002854-1"/>
    </source>
</evidence>
<dbReference type="Gene3D" id="3.40.190.10">
    <property type="entry name" value="Periplasmic binding protein-like II"/>
    <property type="match status" value="2"/>
</dbReference>
<reference evidence="10 11" key="1">
    <citation type="submission" date="2019-03" db="EMBL/GenBank/DDBJ databases">
        <title>Genomic Encyclopedia of Type Strains, Phase IV (KMG-IV): sequencing the most valuable type-strain genomes for metagenomic binning, comparative biology and taxonomic classification.</title>
        <authorList>
            <person name="Goeker M."/>
        </authorList>
    </citation>
    <scope>NUCLEOTIDE SEQUENCE [LARGE SCALE GENOMIC DNA]</scope>
    <source>
        <strain evidence="10 11">DSM 28559</strain>
    </source>
</reference>
<dbReference type="OrthoDB" id="9812878at2"/>
<evidence type="ECO:0000313" key="10">
    <source>
        <dbReference type="EMBL" id="TCO86512.1"/>
    </source>
</evidence>
<evidence type="ECO:0000256" key="4">
    <source>
        <dbReference type="ARBA" id="ARBA00023139"/>
    </source>
</evidence>
<evidence type="ECO:0000256" key="1">
    <source>
        <dbReference type="ARBA" id="ARBA00004635"/>
    </source>
</evidence>
<feature type="signal peptide" evidence="9">
    <location>
        <begin position="1"/>
        <end position="16"/>
    </location>
</feature>
<dbReference type="PROSITE" id="PS51257">
    <property type="entry name" value="PROKAR_LIPOPROTEIN"/>
    <property type="match status" value="1"/>
</dbReference>
<gene>
    <name evidence="10" type="ORF">EV212_101302</name>
</gene>
<proteinExistence type="inferred from homology"/>
<dbReference type="Proteomes" id="UP000295711">
    <property type="component" value="Unassembled WGS sequence"/>
</dbReference>
<dbReference type="AlphaFoldDB" id="A0A4R2LEH7"/>
<dbReference type="CDD" id="cd13597">
    <property type="entry name" value="PBP2_lipoprotein_Tp32"/>
    <property type="match status" value="1"/>
</dbReference>
<comment type="similarity">
    <text evidence="6">Belongs to the nlpA lipoprotein family.</text>
</comment>
<accession>A0A4R2LEH7</accession>
<comment type="caution">
    <text evidence="10">The sequence shown here is derived from an EMBL/GenBank/DDBJ whole genome shotgun (WGS) entry which is preliminary data.</text>
</comment>
<evidence type="ECO:0000256" key="2">
    <source>
        <dbReference type="ARBA" id="ARBA00022729"/>
    </source>
</evidence>
<dbReference type="SUPFAM" id="SSF53850">
    <property type="entry name" value="Periplasmic binding protein-like II"/>
    <property type="match status" value="1"/>
</dbReference>
<comment type="subcellular location">
    <subcellularLocation>
        <location evidence="1">Membrane</location>
        <topology evidence="1">Lipid-anchor</topology>
    </subcellularLocation>
</comment>
<evidence type="ECO:0000256" key="3">
    <source>
        <dbReference type="ARBA" id="ARBA00023136"/>
    </source>
</evidence>
<feature type="chain" id="PRO_5038400578" description="Lipoprotein" evidence="9">
    <location>
        <begin position="17"/>
        <end position="297"/>
    </location>
</feature>
<organism evidence="10 11">
    <name type="scientific">Frisingicoccus caecimuris</name>
    <dbReference type="NCBI Taxonomy" id="1796636"/>
    <lineage>
        <taxon>Bacteria</taxon>
        <taxon>Bacillati</taxon>
        <taxon>Bacillota</taxon>
        <taxon>Clostridia</taxon>
        <taxon>Lachnospirales</taxon>
        <taxon>Lachnospiraceae</taxon>
        <taxon>Frisingicoccus</taxon>
    </lineage>
</organism>
<evidence type="ECO:0000256" key="9">
    <source>
        <dbReference type="SAM" id="SignalP"/>
    </source>
</evidence>
<dbReference type="PIRSF" id="PIRSF002854">
    <property type="entry name" value="MetQ"/>
    <property type="match status" value="1"/>
</dbReference>
<sequence>MKKGLALVLTAAFCVAAVTGCGNSSKETKAETKAETSAETTAETGKETNGAAEAGTKLTVAASPTPHAEILNAAKELMAEKGIELEVVEFTDYVQPNKVVDAGDVDANYFQHLPYLENFNEEQGTKLVSAGAIHYEPLGIYPGKSNDLTNIPDGAEIIVPNDATNEARALLLLEANGILTLKEDAGLNATANDIAENPHNVKIVEMEAAQIARAVEDADFVVLNGNYALQANFSVENDALAKEESDSEAAQTYANIIAVREGDEERAEIKALVEVLKSDEIKSFIETTYEGAVLPIE</sequence>
<dbReference type="PANTHER" id="PTHR30429:SF0">
    <property type="entry name" value="METHIONINE-BINDING LIPOPROTEIN METQ"/>
    <property type="match status" value="1"/>
</dbReference>
<name>A0A4R2LEH7_9FIRM</name>
<feature type="compositionally biased region" description="Basic and acidic residues" evidence="8">
    <location>
        <begin position="26"/>
        <end position="36"/>
    </location>
</feature>
<keyword evidence="3" id="KW-0472">Membrane</keyword>
<protein>
    <recommendedName>
        <fullName evidence="6">Lipoprotein</fullName>
    </recommendedName>
</protein>
<evidence type="ECO:0000256" key="8">
    <source>
        <dbReference type="SAM" id="MobiDB-lite"/>
    </source>
</evidence>
<evidence type="ECO:0000256" key="5">
    <source>
        <dbReference type="ARBA" id="ARBA00023288"/>
    </source>
</evidence>
<dbReference type="EMBL" id="SLXA01000001">
    <property type="protein sequence ID" value="TCO86512.1"/>
    <property type="molecule type" value="Genomic_DNA"/>
</dbReference>